<keyword evidence="11" id="KW-0645">Protease</keyword>
<dbReference type="GO" id="GO:0006508">
    <property type="term" value="P:proteolysis"/>
    <property type="evidence" value="ECO:0007669"/>
    <property type="project" value="InterPro"/>
</dbReference>
<dbReference type="GO" id="GO:0008360">
    <property type="term" value="P:regulation of cell shape"/>
    <property type="evidence" value="ECO:0007669"/>
    <property type="project" value="UniProtKB-KW"/>
</dbReference>
<name>A0A6L5Y6C0_9FIRM</name>
<dbReference type="AlphaFoldDB" id="A0A6L5Y6C0"/>
<evidence type="ECO:0000313" key="12">
    <source>
        <dbReference type="Proteomes" id="UP000474676"/>
    </source>
</evidence>
<dbReference type="GO" id="GO:0071555">
    <property type="term" value="P:cell wall organization"/>
    <property type="evidence" value="ECO:0007669"/>
    <property type="project" value="UniProtKB-KW"/>
</dbReference>
<evidence type="ECO:0000256" key="3">
    <source>
        <dbReference type="ARBA" id="ARBA00022801"/>
    </source>
</evidence>
<dbReference type="PANTHER" id="PTHR21581:SF6">
    <property type="entry name" value="TRAFFICKING PROTEIN PARTICLE COMPLEX SUBUNIT 12"/>
    <property type="match status" value="1"/>
</dbReference>
<dbReference type="GO" id="GO:0009252">
    <property type="term" value="P:peptidoglycan biosynthetic process"/>
    <property type="evidence" value="ECO:0007669"/>
    <property type="project" value="UniProtKB-KW"/>
</dbReference>
<evidence type="ECO:0000313" key="11">
    <source>
        <dbReference type="EMBL" id="MST52209.1"/>
    </source>
</evidence>
<feature type="active site" evidence="7">
    <location>
        <position position="183"/>
    </location>
</feature>
<keyword evidence="2" id="KW-0732">Signal</keyword>
<dbReference type="PANTHER" id="PTHR21581">
    <property type="entry name" value="D-ALANYL-D-ALANINE CARBOXYPEPTIDASE"/>
    <property type="match status" value="1"/>
</dbReference>
<evidence type="ECO:0000256" key="5">
    <source>
        <dbReference type="ARBA" id="ARBA00022984"/>
    </source>
</evidence>
<gene>
    <name evidence="11" type="ORF">FYJ64_07805</name>
</gene>
<dbReference type="PRINTS" id="PR00725">
    <property type="entry name" value="DADACBPTASE1"/>
</dbReference>
<feature type="domain" description="Peptidase S11 D-alanyl-D-alanine carboxypeptidase A N-terminal" evidence="10">
    <location>
        <begin position="88"/>
        <end position="330"/>
    </location>
</feature>
<dbReference type="SUPFAM" id="SSF56601">
    <property type="entry name" value="beta-lactamase/transpeptidase-like"/>
    <property type="match status" value="1"/>
</dbReference>
<evidence type="ECO:0000256" key="9">
    <source>
        <dbReference type="RuleBase" id="RU004016"/>
    </source>
</evidence>
<comment type="similarity">
    <text evidence="1 9">Belongs to the peptidase S11 family.</text>
</comment>
<sequence length="480" mass="52961">MCPSASSPTGCARRTRIKLNMDTRRRLRYNGNMNITKKRKQKLLAAALALTVMLTPGGIFAAQSGAGTANRAKTADGTSSAVSTYESAAEKPEVSAEGAMVLCSGTNQILYEKNINERLDPLSTTKLMTVYLTMKAVDDGKITLDTVFTASRADTKVMESKLYLKKGEKMKVRYLIYATLLHSANDAAATLGSNLAGSKTKFASLMNKTAKALGCTGTRFTNANGLIEKGCHSTPRDMLLIARACFSYSFVQKVCQTKTCKIPPTNLYDDKITVTTTNPFYEKHKKVRRPYEKYNIIAGKTGTWDADNASLIEMAEYKGRYIYTIVMNDKLNKRYPDTVKLIEYARNVIDEQEALEQAEKQQTTSAKVTGAKGAVYSVLGKTALFRQALSRINRISAVNTARISTAGYTSEDGVRLEWDGVSGARGYDIYRSDGGTFKKIASTGADDEETYTDAGVKKNRIYRYYIQAKRGNMLEFFLAK</sequence>
<evidence type="ECO:0000259" key="10">
    <source>
        <dbReference type="Pfam" id="PF00768"/>
    </source>
</evidence>
<comment type="caution">
    <text evidence="11">The sequence shown here is derived from an EMBL/GenBank/DDBJ whole genome shotgun (WGS) entry which is preliminary data.</text>
</comment>
<keyword evidence="3" id="KW-0378">Hydrolase</keyword>
<dbReference type="InterPro" id="IPR001967">
    <property type="entry name" value="Peptidase_S11_N"/>
</dbReference>
<keyword evidence="6" id="KW-0961">Cell wall biogenesis/degradation</keyword>
<dbReference type="InterPro" id="IPR013783">
    <property type="entry name" value="Ig-like_fold"/>
</dbReference>
<evidence type="ECO:0000256" key="7">
    <source>
        <dbReference type="PIRSR" id="PIRSR618044-1"/>
    </source>
</evidence>
<evidence type="ECO:0000256" key="4">
    <source>
        <dbReference type="ARBA" id="ARBA00022960"/>
    </source>
</evidence>
<keyword evidence="12" id="KW-1185">Reference proteome</keyword>
<dbReference type="Proteomes" id="UP000474676">
    <property type="component" value="Unassembled WGS sequence"/>
</dbReference>
<proteinExistence type="inferred from homology"/>
<accession>A0A6L5Y6C0</accession>
<feature type="active site" description="Acyl-ester intermediate" evidence="7">
    <location>
        <position position="123"/>
    </location>
</feature>
<dbReference type="EMBL" id="VUMZ01000007">
    <property type="protein sequence ID" value="MST52209.1"/>
    <property type="molecule type" value="Genomic_DNA"/>
</dbReference>
<dbReference type="Pfam" id="PF00768">
    <property type="entry name" value="Peptidase_S11"/>
    <property type="match status" value="1"/>
</dbReference>
<feature type="binding site" evidence="8">
    <location>
        <position position="300"/>
    </location>
    <ligand>
        <name>substrate</name>
    </ligand>
</feature>
<evidence type="ECO:0000256" key="1">
    <source>
        <dbReference type="ARBA" id="ARBA00007164"/>
    </source>
</evidence>
<reference evidence="11 12" key="1">
    <citation type="submission" date="2019-08" db="EMBL/GenBank/DDBJ databases">
        <title>In-depth cultivation of the pig gut microbiome towards novel bacterial diversity and tailored functional studies.</title>
        <authorList>
            <person name="Wylensek D."/>
            <person name="Hitch T.C.A."/>
            <person name="Clavel T."/>
        </authorList>
    </citation>
    <scope>NUCLEOTIDE SEQUENCE [LARGE SCALE GENOMIC DNA]</scope>
    <source>
        <strain evidence="11 12">WCA-MUC-591-APC-3H</strain>
    </source>
</reference>
<keyword evidence="11" id="KW-0121">Carboxypeptidase</keyword>
<dbReference type="Gene3D" id="3.40.710.10">
    <property type="entry name" value="DD-peptidase/beta-lactamase superfamily"/>
    <property type="match status" value="1"/>
</dbReference>
<protein>
    <submittedName>
        <fullName evidence="11">D-alanyl-D-alanine carboxypeptidase</fullName>
    </submittedName>
</protein>
<evidence type="ECO:0000256" key="2">
    <source>
        <dbReference type="ARBA" id="ARBA00022729"/>
    </source>
</evidence>
<keyword evidence="5" id="KW-0573">Peptidoglycan synthesis</keyword>
<evidence type="ECO:0000256" key="6">
    <source>
        <dbReference type="ARBA" id="ARBA00023316"/>
    </source>
</evidence>
<feature type="active site" description="Proton acceptor" evidence="7">
    <location>
        <position position="126"/>
    </location>
</feature>
<dbReference type="InterPro" id="IPR012338">
    <property type="entry name" value="Beta-lactam/transpept-like"/>
</dbReference>
<dbReference type="Gene3D" id="2.60.40.10">
    <property type="entry name" value="Immunoglobulins"/>
    <property type="match status" value="1"/>
</dbReference>
<keyword evidence="4" id="KW-0133">Cell shape</keyword>
<dbReference type="InterPro" id="IPR018044">
    <property type="entry name" value="Peptidase_S11"/>
</dbReference>
<organism evidence="11 12">
    <name type="scientific">Hornefia butyriciproducens</name>
    <dbReference type="NCBI Taxonomy" id="2652293"/>
    <lineage>
        <taxon>Bacteria</taxon>
        <taxon>Bacillati</taxon>
        <taxon>Bacillota</taxon>
        <taxon>Clostridia</taxon>
        <taxon>Peptostreptococcales</taxon>
        <taxon>Anaerovoracaceae</taxon>
        <taxon>Hornefia</taxon>
    </lineage>
</organism>
<evidence type="ECO:0000256" key="8">
    <source>
        <dbReference type="PIRSR" id="PIRSR618044-2"/>
    </source>
</evidence>
<dbReference type="GO" id="GO:0009002">
    <property type="term" value="F:serine-type D-Ala-D-Ala carboxypeptidase activity"/>
    <property type="evidence" value="ECO:0007669"/>
    <property type="project" value="InterPro"/>
</dbReference>